<feature type="region of interest" description="Disordered" evidence="1">
    <location>
        <begin position="1"/>
        <end position="64"/>
    </location>
</feature>
<protein>
    <submittedName>
        <fullName evidence="2">Uncharacterized protein</fullName>
    </submittedName>
</protein>
<accession>A0A8J4YV08</accession>
<evidence type="ECO:0000313" key="3">
    <source>
        <dbReference type="Proteomes" id="UP000770661"/>
    </source>
</evidence>
<proteinExistence type="predicted"/>
<name>A0A8J4YV08_CHIOP</name>
<evidence type="ECO:0000313" key="2">
    <source>
        <dbReference type="EMBL" id="KAG0727700.1"/>
    </source>
</evidence>
<dbReference type="AlphaFoldDB" id="A0A8J4YV08"/>
<feature type="compositionally biased region" description="Low complexity" evidence="1">
    <location>
        <begin position="8"/>
        <end position="24"/>
    </location>
</feature>
<evidence type="ECO:0000256" key="1">
    <source>
        <dbReference type="SAM" id="MobiDB-lite"/>
    </source>
</evidence>
<dbReference type="Proteomes" id="UP000770661">
    <property type="component" value="Unassembled WGS sequence"/>
</dbReference>
<organism evidence="2 3">
    <name type="scientific">Chionoecetes opilio</name>
    <name type="common">Atlantic snow crab</name>
    <name type="synonym">Cancer opilio</name>
    <dbReference type="NCBI Taxonomy" id="41210"/>
    <lineage>
        <taxon>Eukaryota</taxon>
        <taxon>Metazoa</taxon>
        <taxon>Ecdysozoa</taxon>
        <taxon>Arthropoda</taxon>
        <taxon>Crustacea</taxon>
        <taxon>Multicrustacea</taxon>
        <taxon>Malacostraca</taxon>
        <taxon>Eumalacostraca</taxon>
        <taxon>Eucarida</taxon>
        <taxon>Decapoda</taxon>
        <taxon>Pleocyemata</taxon>
        <taxon>Brachyura</taxon>
        <taxon>Eubrachyura</taxon>
        <taxon>Majoidea</taxon>
        <taxon>Majidae</taxon>
        <taxon>Chionoecetes</taxon>
    </lineage>
</organism>
<gene>
    <name evidence="2" type="ORF">GWK47_034108</name>
</gene>
<dbReference type="EMBL" id="JACEEZ010003054">
    <property type="protein sequence ID" value="KAG0727700.1"/>
    <property type="molecule type" value="Genomic_DNA"/>
</dbReference>
<comment type="caution">
    <text evidence="2">The sequence shown here is derived from an EMBL/GenBank/DDBJ whole genome shotgun (WGS) entry which is preliminary data.</text>
</comment>
<keyword evidence="3" id="KW-1185">Reference proteome</keyword>
<reference evidence="2" key="1">
    <citation type="submission" date="2020-07" db="EMBL/GenBank/DDBJ databases">
        <title>The High-quality genome of the commercially important snow crab, Chionoecetes opilio.</title>
        <authorList>
            <person name="Jeong J.-H."/>
            <person name="Ryu S."/>
        </authorList>
    </citation>
    <scope>NUCLEOTIDE SEQUENCE</scope>
    <source>
        <strain evidence="2">MADBK_172401_WGS</strain>
        <tissue evidence="2">Digestive gland</tissue>
    </source>
</reference>
<sequence>MLRTAQNTSGESPPTPSTGSGPFPHLDPPPQDPIGRPGNIRAAARQTPSTPPTGLRTSGFPPNGTPCTTSIPYWKFRGLLVVDGEWSCMARELFPAGPRRPHPCGYTTAPRCRSHAPSAAHRLSSGQVSMPTLPRHRPSLRAMPYLQPSKQQDHYCATNPPLQPFESISADFFSVAGKSFLVYRGQTFRVAFGRPLRGRYYRPRTNHTPGLLR</sequence>